<dbReference type="PANTHER" id="PTHR42751">
    <property type="entry name" value="SODIUM/HYDROGEN EXCHANGER FAMILY/TRKA DOMAIN PROTEIN"/>
    <property type="match status" value="1"/>
</dbReference>
<evidence type="ECO:0000256" key="6">
    <source>
        <dbReference type="ARBA" id="ARBA00023136"/>
    </source>
</evidence>
<evidence type="ECO:0000256" key="1">
    <source>
        <dbReference type="ARBA" id="ARBA00004141"/>
    </source>
</evidence>
<feature type="transmembrane region" description="Helical" evidence="7">
    <location>
        <begin position="297"/>
        <end position="316"/>
    </location>
</feature>
<keyword evidence="4 7" id="KW-0812">Transmembrane</keyword>
<organism evidence="10 11">
    <name type="scientific">Candidatus Jorgensenbacteria bacterium GW2011_GWA2_45_9</name>
    <dbReference type="NCBI Taxonomy" id="1618663"/>
    <lineage>
        <taxon>Bacteria</taxon>
        <taxon>Candidatus Joergenseniibacteriota</taxon>
    </lineage>
</organism>
<comment type="subcellular location">
    <subcellularLocation>
        <location evidence="1">Membrane</location>
        <topology evidence="1">Multi-pass membrane protein</topology>
    </subcellularLocation>
</comment>
<evidence type="ECO:0000256" key="2">
    <source>
        <dbReference type="ARBA" id="ARBA00005551"/>
    </source>
</evidence>
<dbReference type="PANTHER" id="PTHR42751:SF3">
    <property type="entry name" value="SODIUM_GLUTAMATE SYMPORTER"/>
    <property type="match status" value="1"/>
</dbReference>
<dbReference type="Gene3D" id="3.40.50.720">
    <property type="entry name" value="NAD(P)-binding Rossmann-like Domain"/>
    <property type="match status" value="1"/>
</dbReference>
<evidence type="ECO:0000256" key="4">
    <source>
        <dbReference type="ARBA" id="ARBA00022692"/>
    </source>
</evidence>
<dbReference type="GO" id="GO:0015297">
    <property type="term" value="F:antiporter activity"/>
    <property type="evidence" value="ECO:0007669"/>
    <property type="project" value="InterPro"/>
</dbReference>
<proteinExistence type="inferred from homology"/>
<feature type="transmembrane region" description="Helical" evidence="7">
    <location>
        <begin position="146"/>
        <end position="169"/>
    </location>
</feature>
<feature type="transmembrane region" description="Helical" evidence="7">
    <location>
        <begin position="352"/>
        <end position="371"/>
    </location>
</feature>
<feature type="transmembrane region" description="Helical" evidence="7">
    <location>
        <begin position="6"/>
        <end position="25"/>
    </location>
</feature>
<dbReference type="PATRIC" id="fig|1618663.3.peg.320"/>
<dbReference type="EMBL" id="LCLJ01000009">
    <property type="protein sequence ID" value="KKU15369.1"/>
    <property type="molecule type" value="Genomic_DNA"/>
</dbReference>
<dbReference type="Gene3D" id="1.20.1530.20">
    <property type="match status" value="1"/>
</dbReference>
<dbReference type="InterPro" id="IPR006153">
    <property type="entry name" value="Cation/H_exchanger_TM"/>
</dbReference>
<dbReference type="GO" id="GO:1902600">
    <property type="term" value="P:proton transmembrane transport"/>
    <property type="evidence" value="ECO:0007669"/>
    <property type="project" value="InterPro"/>
</dbReference>
<dbReference type="GO" id="GO:0016020">
    <property type="term" value="C:membrane"/>
    <property type="evidence" value="ECO:0007669"/>
    <property type="project" value="UniProtKB-SubCell"/>
</dbReference>
<feature type="transmembrane region" description="Helical" evidence="7">
    <location>
        <begin position="175"/>
        <end position="196"/>
    </location>
</feature>
<feature type="transmembrane region" description="Helical" evidence="7">
    <location>
        <begin position="85"/>
        <end position="103"/>
    </location>
</feature>
<gene>
    <name evidence="10" type="ORF">UX22_C0009G0001</name>
</gene>
<evidence type="ECO:0000256" key="3">
    <source>
        <dbReference type="ARBA" id="ARBA00022448"/>
    </source>
</evidence>
<dbReference type="InterPro" id="IPR003148">
    <property type="entry name" value="RCK_N"/>
</dbReference>
<dbReference type="InterPro" id="IPR036291">
    <property type="entry name" value="NAD(P)-bd_dom_sf"/>
</dbReference>
<reference evidence="10 11" key="1">
    <citation type="journal article" date="2015" name="Nature">
        <title>rRNA introns, odd ribosomes, and small enigmatic genomes across a large radiation of phyla.</title>
        <authorList>
            <person name="Brown C.T."/>
            <person name="Hug L.A."/>
            <person name="Thomas B.C."/>
            <person name="Sharon I."/>
            <person name="Castelle C.J."/>
            <person name="Singh A."/>
            <person name="Wilkins M.J."/>
            <person name="Williams K.H."/>
            <person name="Banfield J.F."/>
        </authorList>
    </citation>
    <scope>NUCLEOTIDE SEQUENCE [LARGE SCALE GENOMIC DNA]</scope>
</reference>
<feature type="transmembrane region" description="Helical" evidence="7">
    <location>
        <begin position="115"/>
        <end position="134"/>
    </location>
</feature>
<dbReference type="SUPFAM" id="SSF51735">
    <property type="entry name" value="NAD(P)-binding Rossmann-fold domains"/>
    <property type="match status" value="1"/>
</dbReference>
<evidence type="ECO:0000313" key="10">
    <source>
        <dbReference type="EMBL" id="KKU15369.1"/>
    </source>
</evidence>
<feature type="transmembrane region" description="Helical" evidence="7">
    <location>
        <begin position="267"/>
        <end position="290"/>
    </location>
</feature>
<name>A0A0G1N4B3_9BACT</name>
<evidence type="ECO:0000256" key="7">
    <source>
        <dbReference type="SAM" id="Phobius"/>
    </source>
</evidence>
<feature type="domain" description="Cation/H+ exchanger transmembrane" evidence="8">
    <location>
        <begin position="13"/>
        <end position="365"/>
    </location>
</feature>
<dbReference type="InterPro" id="IPR038770">
    <property type="entry name" value="Na+/solute_symporter_sf"/>
</dbReference>
<evidence type="ECO:0000256" key="5">
    <source>
        <dbReference type="ARBA" id="ARBA00022989"/>
    </source>
</evidence>
<dbReference type="GO" id="GO:0006813">
    <property type="term" value="P:potassium ion transport"/>
    <property type="evidence" value="ECO:0007669"/>
    <property type="project" value="InterPro"/>
</dbReference>
<comment type="similarity">
    <text evidence="2">Belongs to the monovalent cation:proton antiporter 2 (CPA2) transporter (TC 2.A.37) family.</text>
</comment>
<evidence type="ECO:0000259" key="8">
    <source>
        <dbReference type="Pfam" id="PF00999"/>
    </source>
</evidence>
<sequence length="559" mass="60457">MTGGLFELAVVVLIAAALGVAARFLRQPVVMAYLATGIIVAYSGFLNIQNREVFSVFSDLGIMFLLFLVGLEINYTSLRLVGKTSIIVGVGQIAFTALFGYLISSALGFPLIHALYIAIALTFSSTIIVVKLLSDKHDLHSLYGKISVGFLLVQDLAAIIILILLAGLGNGGAGIWQNAVLTLVKGAALFVLMLFLGRKIIPLLFGKISRSHELLFLVSLAWLFLVATVVSKLGFSIEIAGFLAGLALANSSEHFEISHKLRSLRDFFMLVFFVILGASFVFAGFGGLIIPTIILSLFVLIGNPIIVLVIMGIMGYKKRTSFLAGTTVAQISEFSLILAALGLKLGHITENVVALITAVGIITIASSAYFITHGDKIFSALSRPLSIFERKKTKETESSDGLDAKDVVLIGCGRTGESIALGLPREKLLVVDFDPNVIKKMKARGFSVVYGDVADEEMREVARLKDAKLVVCTSPSLEDGLSLLSVFAPDDFSRPKIIVRADTEKDAEILYKNGADYVLLPHFTSGQYLGRTIALSPEMEIISHLRDNDQTIIRQNTIH</sequence>
<protein>
    <submittedName>
        <fullName evidence="10">Transporter, CPA2 family</fullName>
    </submittedName>
</protein>
<dbReference type="Proteomes" id="UP000034727">
    <property type="component" value="Unassembled WGS sequence"/>
</dbReference>
<feature type="transmembrane region" description="Helical" evidence="7">
    <location>
        <begin position="216"/>
        <end position="247"/>
    </location>
</feature>
<dbReference type="Pfam" id="PF02254">
    <property type="entry name" value="TrkA_N"/>
    <property type="match status" value="1"/>
</dbReference>
<feature type="transmembrane region" description="Helical" evidence="7">
    <location>
        <begin position="30"/>
        <end position="48"/>
    </location>
</feature>
<keyword evidence="3" id="KW-0813">Transport</keyword>
<dbReference type="Pfam" id="PF00999">
    <property type="entry name" value="Na_H_Exchanger"/>
    <property type="match status" value="1"/>
</dbReference>
<evidence type="ECO:0000313" key="11">
    <source>
        <dbReference type="Proteomes" id="UP000034727"/>
    </source>
</evidence>
<evidence type="ECO:0000259" key="9">
    <source>
        <dbReference type="Pfam" id="PF02254"/>
    </source>
</evidence>
<feature type="transmembrane region" description="Helical" evidence="7">
    <location>
        <begin position="322"/>
        <end position="343"/>
    </location>
</feature>
<comment type="caution">
    <text evidence="10">The sequence shown here is derived from an EMBL/GenBank/DDBJ whole genome shotgun (WGS) entry which is preliminary data.</text>
</comment>
<feature type="domain" description="RCK N-terminal" evidence="9">
    <location>
        <begin position="407"/>
        <end position="521"/>
    </location>
</feature>
<keyword evidence="6 7" id="KW-0472">Membrane</keyword>
<keyword evidence="5 7" id="KW-1133">Transmembrane helix</keyword>
<dbReference type="AlphaFoldDB" id="A0A0G1N4B3"/>
<feature type="transmembrane region" description="Helical" evidence="7">
    <location>
        <begin position="54"/>
        <end position="73"/>
    </location>
</feature>
<accession>A0A0G1N4B3</accession>